<feature type="compositionally biased region" description="Low complexity" evidence="7">
    <location>
        <begin position="467"/>
        <end position="484"/>
    </location>
</feature>
<comment type="caution">
    <text evidence="10">The sequence shown here is derived from an EMBL/GenBank/DDBJ whole genome shotgun (WGS) entry which is preliminary data.</text>
</comment>
<feature type="region of interest" description="Disordered" evidence="7">
    <location>
        <begin position="392"/>
        <end position="514"/>
    </location>
</feature>
<evidence type="ECO:0000259" key="8">
    <source>
        <dbReference type="PROSITE" id="PS50045"/>
    </source>
</evidence>
<keyword evidence="5" id="KW-0804">Transcription</keyword>
<feature type="domain" description="Sigma-54 factor interaction" evidence="8">
    <location>
        <begin position="137"/>
        <end position="366"/>
    </location>
</feature>
<dbReference type="PANTHER" id="PTHR32071">
    <property type="entry name" value="TRANSCRIPTIONAL REGULATORY PROTEIN"/>
    <property type="match status" value="1"/>
</dbReference>
<proteinExistence type="predicted"/>
<dbReference type="PANTHER" id="PTHR32071:SF113">
    <property type="entry name" value="ALGINATE BIOSYNTHESIS TRANSCRIPTIONAL REGULATORY PROTEIN ALGB"/>
    <property type="match status" value="1"/>
</dbReference>
<dbReference type="Proteomes" id="UP000503840">
    <property type="component" value="Unassembled WGS sequence"/>
</dbReference>
<dbReference type="Gene3D" id="1.10.8.60">
    <property type="match status" value="1"/>
</dbReference>
<dbReference type="GO" id="GO:0006355">
    <property type="term" value="P:regulation of DNA-templated transcription"/>
    <property type="evidence" value="ECO:0007669"/>
    <property type="project" value="InterPro"/>
</dbReference>
<dbReference type="InterPro" id="IPR001789">
    <property type="entry name" value="Sig_transdc_resp-reg_receiver"/>
</dbReference>
<dbReference type="SMART" id="SM00448">
    <property type="entry name" value="REC"/>
    <property type="match status" value="1"/>
</dbReference>
<dbReference type="SMART" id="SM00382">
    <property type="entry name" value="AAA"/>
    <property type="match status" value="1"/>
</dbReference>
<reference evidence="10 11" key="1">
    <citation type="submission" date="2020-05" db="EMBL/GenBank/DDBJ databases">
        <title>Draft genome sequence of Desulfovibrio sp. strain HN2T.</title>
        <authorList>
            <person name="Ueno A."/>
            <person name="Tamazawa S."/>
            <person name="Tamamura S."/>
            <person name="Murakami T."/>
            <person name="Kiyama T."/>
            <person name="Inomata H."/>
            <person name="Amano Y."/>
            <person name="Miyakawa K."/>
            <person name="Tamaki H."/>
            <person name="Naganuma T."/>
            <person name="Kaneko K."/>
        </authorList>
    </citation>
    <scope>NUCLEOTIDE SEQUENCE [LARGE SCALE GENOMIC DNA]</scope>
    <source>
        <strain evidence="10 11">HN2</strain>
    </source>
</reference>
<dbReference type="InterPro" id="IPR025944">
    <property type="entry name" value="Sigma_54_int_dom_CS"/>
</dbReference>
<dbReference type="PROSITE" id="PS50110">
    <property type="entry name" value="RESPONSE_REGULATORY"/>
    <property type="match status" value="1"/>
</dbReference>
<keyword evidence="11" id="KW-1185">Reference proteome</keyword>
<dbReference type="Pfam" id="PF25601">
    <property type="entry name" value="AAA_lid_14"/>
    <property type="match status" value="1"/>
</dbReference>
<dbReference type="AlphaFoldDB" id="A0A7J0BG87"/>
<organism evidence="10 11">
    <name type="scientific">Desulfovibrio subterraneus</name>
    <dbReference type="NCBI Taxonomy" id="2718620"/>
    <lineage>
        <taxon>Bacteria</taxon>
        <taxon>Pseudomonadati</taxon>
        <taxon>Thermodesulfobacteriota</taxon>
        <taxon>Desulfovibrionia</taxon>
        <taxon>Desulfovibrionales</taxon>
        <taxon>Desulfovibrionaceae</taxon>
        <taxon>Desulfovibrio</taxon>
    </lineage>
</organism>
<protein>
    <submittedName>
        <fullName evidence="10">ATPase AAA</fullName>
    </submittedName>
</protein>
<evidence type="ECO:0000313" key="10">
    <source>
        <dbReference type="EMBL" id="GFM32753.1"/>
    </source>
</evidence>
<dbReference type="GO" id="GO:0000160">
    <property type="term" value="P:phosphorelay signal transduction system"/>
    <property type="evidence" value="ECO:0007669"/>
    <property type="project" value="InterPro"/>
</dbReference>
<dbReference type="InterPro" id="IPR002078">
    <property type="entry name" value="Sigma_54_int"/>
</dbReference>
<dbReference type="RefSeq" id="WP_174404430.1">
    <property type="nucleotide sequence ID" value="NZ_BLVO01000012.1"/>
</dbReference>
<feature type="domain" description="Response regulatory" evidence="9">
    <location>
        <begin position="3"/>
        <end position="117"/>
    </location>
</feature>
<keyword evidence="1" id="KW-0547">Nucleotide-binding</keyword>
<evidence type="ECO:0000256" key="5">
    <source>
        <dbReference type="ARBA" id="ARBA00023163"/>
    </source>
</evidence>
<dbReference type="InterPro" id="IPR027417">
    <property type="entry name" value="P-loop_NTPase"/>
</dbReference>
<evidence type="ECO:0000259" key="9">
    <source>
        <dbReference type="PROSITE" id="PS50110"/>
    </source>
</evidence>
<dbReference type="PROSITE" id="PS00688">
    <property type="entry name" value="SIGMA54_INTERACT_3"/>
    <property type="match status" value="1"/>
</dbReference>
<dbReference type="SUPFAM" id="SSF52172">
    <property type="entry name" value="CheY-like"/>
    <property type="match status" value="1"/>
</dbReference>
<dbReference type="Gene3D" id="3.40.50.2300">
    <property type="match status" value="1"/>
</dbReference>
<evidence type="ECO:0000256" key="2">
    <source>
        <dbReference type="ARBA" id="ARBA00022840"/>
    </source>
</evidence>
<keyword evidence="2" id="KW-0067">ATP-binding</keyword>
<dbReference type="FunFam" id="3.40.50.300:FF:000006">
    <property type="entry name" value="DNA-binding transcriptional regulator NtrC"/>
    <property type="match status" value="1"/>
</dbReference>
<dbReference type="InterPro" id="IPR011006">
    <property type="entry name" value="CheY-like_superfamily"/>
</dbReference>
<dbReference type="GO" id="GO:0005524">
    <property type="term" value="F:ATP binding"/>
    <property type="evidence" value="ECO:0007669"/>
    <property type="project" value="UniProtKB-KW"/>
</dbReference>
<evidence type="ECO:0000256" key="4">
    <source>
        <dbReference type="ARBA" id="ARBA00023125"/>
    </source>
</evidence>
<dbReference type="SUPFAM" id="SSF52540">
    <property type="entry name" value="P-loop containing nucleoside triphosphate hydrolases"/>
    <property type="match status" value="1"/>
</dbReference>
<feature type="compositionally biased region" description="Polar residues" evidence="7">
    <location>
        <begin position="485"/>
        <end position="500"/>
    </location>
</feature>
<dbReference type="EMBL" id="BLVO01000012">
    <property type="protein sequence ID" value="GFM32753.1"/>
    <property type="molecule type" value="Genomic_DNA"/>
</dbReference>
<dbReference type="Pfam" id="PF00158">
    <property type="entry name" value="Sigma54_activat"/>
    <property type="match status" value="1"/>
</dbReference>
<dbReference type="Gene3D" id="1.10.10.60">
    <property type="entry name" value="Homeodomain-like"/>
    <property type="match status" value="1"/>
</dbReference>
<dbReference type="CDD" id="cd00156">
    <property type="entry name" value="REC"/>
    <property type="match status" value="1"/>
</dbReference>
<dbReference type="InterPro" id="IPR025943">
    <property type="entry name" value="Sigma_54_int_dom_ATP-bd_2"/>
</dbReference>
<dbReference type="CDD" id="cd00009">
    <property type="entry name" value="AAA"/>
    <property type="match status" value="1"/>
</dbReference>
<sequence>MARIFIIDADPAFCESLGAIVAGLGHQAEHTQSLTAALASPSLRNADILFLNTALPDGSGLEALPKLRTLPARPEVIMTTDAASADGAERAIRNGAWDYVAKQGAVDRMVLPLIRALDYRGRKPVKRGEVRLKRDSIIGGSPGLARCLDIVSEAAASDASTLLYGETGVGKEVFARAIHDNSQRNTGPFVAVDCASLSRTLAGSTLFGHRKGAFTGADKDRDGLVAQAHKGTLFLDEIGELPLAMQKIFLRVLQEHRFRPVGGRAEITSDFRLICATNRNLEEMVSRGTFRSDLLFRMRTVVMHIPPLRERIDDLPELANHYIRRICGKYGMPAKSISTDLHAALREYQWPGNVRELIHTLERAVLAAQDETKLFSRHLPDHVRISIARAAANTQQTEDAPAALRPASGDVPAQADSKPVHAPLPPDAPLIPGTSDTPDTFTPPLRPGAFCSISESAEPTDLRDDLTLLPPATPTAGASAQTPTHQKSATPVRSLPSTPYSEIEDKPQSRQPLRPFFEYRDKAFLSYLIELMDQSNGDIATACTISELSRSYLYDLLKKYGIATPQRKCR</sequence>
<dbReference type="PROSITE" id="PS00676">
    <property type="entry name" value="SIGMA54_INTERACT_2"/>
    <property type="match status" value="1"/>
</dbReference>
<evidence type="ECO:0000313" key="11">
    <source>
        <dbReference type="Proteomes" id="UP000503840"/>
    </source>
</evidence>
<evidence type="ECO:0000256" key="3">
    <source>
        <dbReference type="ARBA" id="ARBA00023015"/>
    </source>
</evidence>
<accession>A0A7J0BG87</accession>
<keyword evidence="3" id="KW-0805">Transcription regulation</keyword>
<name>A0A7J0BG87_9BACT</name>
<dbReference type="PROSITE" id="PS50045">
    <property type="entry name" value="SIGMA54_INTERACT_4"/>
    <property type="match status" value="1"/>
</dbReference>
<evidence type="ECO:0000256" key="6">
    <source>
        <dbReference type="PROSITE-ProRule" id="PRU00169"/>
    </source>
</evidence>
<evidence type="ECO:0000256" key="1">
    <source>
        <dbReference type="ARBA" id="ARBA00022741"/>
    </source>
</evidence>
<dbReference type="GO" id="GO:0003677">
    <property type="term" value="F:DNA binding"/>
    <property type="evidence" value="ECO:0007669"/>
    <property type="project" value="UniProtKB-KW"/>
</dbReference>
<comment type="caution">
    <text evidence="6">Lacks conserved residue(s) required for the propagation of feature annotation.</text>
</comment>
<dbReference type="Pfam" id="PF00072">
    <property type="entry name" value="Response_reg"/>
    <property type="match status" value="1"/>
</dbReference>
<dbReference type="InterPro" id="IPR003593">
    <property type="entry name" value="AAA+_ATPase"/>
</dbReference>
<evidence type="ECO:0000256" key="7">
    <source>
        <dbReference type="SAM" id="MobiDB-lite"/>
    </source>
</evidence>
<keyword evidence="4" id="KW-0238">DNA-binding</keyword>
<gene>
    <name evidence="10" type="ORF">DSM101010T_11180</name>
</gene>
<dbReference type="Gene3D" id="3.40.50.300">
    <property type="entry name" value="P-loop containing nucleotide triphosphate hydrolases"/>
    <property type="match status" value="1"/>
</dbReference>
<dbReference type="InterPro" id="IPR058031">
    <property type="entry name" value="AAA_lid_NorR"/>
</dbReference>